<comment type="caution">
    <text evidence="2">The sequence shown here is derived from an EMBL/GenBank/DDBJ whole genome shotgun (WGS) entry which is preliminary data.</text>
</comment>
<dbReference type="AlphaFoldDB" id="A0AAW1JJY0"/>
<keyword evidence="3" id="KW-1185">Reference proteome</keyword>
<name>A0AAW1JJY0_POPJA</name>
<feature type="region of interest" description="Disordered" evidence="1">
    <location>
        <begin position="78"/>
        <end position="107"/>
    </location>
</feature>
<protein>
    <recommendedName>
        <fullName evidence="4">Reverse transcriptase</fullName>
    </recommendedName>
</protein>
<evidence type="ECO:0000313" key="2">
    <source>
        <dbReference type="EMBL" id="KAK9704432.1"/>
    </source>
</evidence>
<gene>
    <name evidence="2" type="ORF">QE152_g28308</name>
</gene>
<organism evidence="2 3">
    <name type="scientific">Popillia japonica</name>
    <name type="common">Japanese beetle</name>
    <dbReference type="NCBI Taxonomy" id="7064"/>
    <lineage>
        <taxon>Eukaryota</taxon>
        <taxon>Metazoa</taxon>
        <taxon>Ecdysozoa</taxon>
        <taxon>Arthropoda</taxon>
        <taxon>Hexapoda</taxon>
        <taxon>Insecta</taxon>
        <taxon>Pterygota</taxon>
        <taxon>Neoptera</taxon>
        <taxon>Endopterygota</taxon>
        <taxon>Coleoptera</taxon>
        <taxon>Polyphaga</taxon>
        <taxon>Scarabaeiformia</taxon>
        <taxon>Scarabaeidae</taxon>
        <taxon>Rutelinae</taxon>
        <taxon>Popillia</taxon>
    </lineage>
</organism>
<dbReference type="Proteomes" id="UP001458880">
    <property type="component" value="Unassembled WGS sequence"/>
</dbReference>
<dbReference type="InterPro" id="IPR036397">
    <property type="entry name" value="RNaseH_sf"/>
</dbReference>
<evidence type="ECO:0008006" key="4">
    <source>
        <dbReference type="Google" id="ProtNLM"/>
    </source>
</evidence>
<dbReference type="EMBL" id="JASPKY010000350">
    <property type="protein sequence ID" value="KAK9704432.1"/>
    <property type="molecule type" value="Genomic_DNA"/>
</dbReference>
<proteinExistence type="predicted"/>
<reference evidence="2 3" key="1">
    <citation type="journal article" date="2024" name="BMC Genomics">
        <title>De novo assembly and annotation of Popillia japonica's genome with initial clues to its potential as an invasive pest.</title>
        <authorList>
            <person name="Cucini C."/>
            <person name="Boschi S."/>
            <person name="Funari R."/>
            <person name="Cardaioli E."/>
            <person name="Iannotti N."/>
            <person name="Marturano G."/>
            <person name="Paoli F."/>
            <person name="Bruttini M."/>
            <person name="Carapelli A."/>
            <person name="Frati F."/>
            <person name="Nardi F."/>
        </authorList>
    </citation>
    <scope>NUCLEOTIDE SEQUENCE [LARGE SCALE GENOMIC DNA]</scope>
    <source>
        <strain evidence="2">DMR45628</strain>
    </source>
</reference>
<dbReference type="Gene3D" id="3.30.420.10">
    <property type="entry name" value="Ribonuclease H-like superfamily/Ribonuclease H"/>
    <property type="match status" value="1"/>
</dbReference>
<evidence type="ECO:0000313" key="3">
    <source>
        <dbReference type="Proteomes" id="UP001458880"/>
    </source>
</evidence>
<feature type="compositionally biased region" description="Basic and acidic residues" evidence="1">
    <location>
        <begin position="85"/>
        <end position="107"/>
    </location>
</feature>
<accession>A0AAW1JJY0</accession>
<sequence>MEDFPTIIPKLSRIFHDLYYELVHQFSTTALATLTKEPEGRDWDRQIGRLQYGINNTYHNTIKTTPFRLLMNYEPRNYDGNPLEDETRERRDADGNPLEDETRERRDAIDIATKRVDAMAIRWRMKPVNEEML</sequence>
<evidence type="ECO:0000256" key="1">
    <source>
        <dbReference type="SAM" id="MobiDB-lite"/>
    </source>
</evidence>
<dbReference type="GO" id="GO:0003676">
    <property type="term" value="F:nucleic acid binding"/>
    <property type="evidence" value="ECO:0007669"/>
    <property type="project" value="InterPro"/>
</dbReference>